<organism evidence="1 2">
    <name type="scientific">Vibrio orientalis CIP 102891 = ATCC 33934</name>
    <dbReference type="NCBI Taxonomy" id="675816"/>
    <lineage>
        <taxon>Bacteria</taxon>
        <taxon>Pseudomonadati</taxon>
        <taxon>Pseudomonadota</taxon>
        <taxon>Gammaproteobacteria</taxon>
        <taxon>Vibrionales</taxon>
        <taxon>Vibrionaceae</taxon>
        <taxon>Vibrio</taxon>
        <taxon>Vibrio oreintalis group</taxon>
    </lineage>
</organism>
<gene>
    <name evidence="1" type="ORF">VIOR3934_15256</name>
</gene>
<accession>F9SZ39</accession>
<evidence type="ECO:0000313" key="2">
    <source>
        <dbReference type="Proteomes" id="UP000002817"/>
    </source>
</evidence>
<dbReference type="EMBL" id="AFWH01000095">
    <property type="protein sequence ID" value="EGU44521.1"/>
    <property type="molecule type" value="Genomic_DNA"/>
</dbReference>
<comment type="caution">
    <text evidence="1">The sequence shown here is derived from an EMBL/GenBank/DDBJ whole genome shotgun (WGS) entry which is preliminary data.</text>
</comment>
<reference evidence="1 2" key="1">
    <citation type="journal article" date="2012" name="Int. J. Syst. Evol. Microbiol.">
        <title>Vibrio caribbeanicus sp. nov., isolated from the marine sponge Scleritoderma cyanea.</title>
        <authorList>
            <person name="Hoffmann M."/>
            <person name="Monday S.R."/>
            <person name="Allard M.W."/>
            <person name="Strain E.A."/>
            <person name="Whittaker P."/>
            <person name="Naum M."/>
            <person name="McCarthy P.J."/>
            <person name="Lopez J.V."/>
            <person name="Fischer M."/>
            <person name="Brown E.W."/>
        </authorList>
    </citation>
    <scope>NUCLEOTIDE SEQUENCE [LARGE SCALE GENOMIC DNA]</scope>
    <source>
        <strain evidence="2">CIP 102891 / ATCC 33934</strain>
    </source>
</reference>
<evidence type="ECO:0000313" key="1">
    <source>
        <dbReference type="EMBL" id="EGU44521.1"/>
    </source>
</evidence>
<protein>
    <submittedName>
        <fullName evidence="1">Uncharacterized protein</fullName>
    </submittedName>
</protein>
<proteinExistence type="predicted"/>
<dbReference type="AlphaFoldDB" id="F9SZ39"/>
<name>F9SZ39_VIBOR</name>
<dbReference type="Proteomes" id="UP000002817">
    <property type="component" value="Unassembled WGS sequence"/>
</dbReference>
<sequence>MVLWAYELAQTVSAKNPDFLRCYLPYQPLIMLDSAPFMLWEYSQIKDEIKKT</sequence>